<dbReference type="Proteomes" id="UP001157502">
    <property type="component" value="Chromosome 9"/>
</dbReference>
<proteinExistence type="predicted"/>
<reference evidence="1" key="1">
    <citation type="submission" date="2021-05" db="EMBL/GenBank/DDBJ databases">
        <authorList>
            <person name="Pan Q."/>
            <person name="Jouanno E."/>
            <person name="Zahm M."/>
            <person name="Klopp C."/>
            <person name="Cabau C."/>
            <person name="Louis A."/>
            <person name="Berthelot C."/>
            <person name="Parey E."/>
            <person name="Roest Crollius H."/>
            <person name="Montfort J."/>
            <person name="Robinson-Rechavi M."/>
            <person name="Bouchez O."/>
            <person name="Lampietro C."/>
            <person name="Lopez Roques C."/>
            <person name="Donnadieu C."/>
            <person name="Postlethwait J."/>
            <person name="Bobe J."/>
            <person name="Dillon D."/>
            <person name="Chandos A."/>
            <person name="von Hippel F."/>
            <person name="Guiguen Y."/>
        </authorList>
    </citation>
    <scope>NUCLEOTIDE SEQUENCE</scope>
    <source>
        <strain evidence="1">YG-Jan2019</strain>
    </source>
</reference>
<comment type="caution">
    <text evidence="1">The sequence shown here is derived from an EMBL/GenBank/DDBJ whole genome shotgun (WGS) entry which is preliminary data.</text>
</comment>
<protein>
    <submittedName>
        <fullName evidence="1">Uncharacterized protein</fullName>
    </submittedName>
</protein>
<dbReference type="EMBL" id="CM055736">
    <property type="protein sequence ID" value="KAJ8007000.1"/>
    <property type="molecule type" value="Genomic_DNA"/>
</dbReference>
<evidence type="ECO:0000313" key="2">
    <source>
        <dbReference type="Proteomes" id="UP001157502"/>
    </source>
</evidence>
<sequence>MNCFIIWSPPLCLRLGPLFWSRYPPMSHNIQEERAKEMEDRGLKEFSQSRSCLKKTLCSQCISLYTRSLGSVISSHGLSYHCYADDTQLFFSFPQSDTQVASRISACLTDISAWMSAHHLKLNLDQGGVPVLQVHALQHSESKAVSYAGSGTSADPGTYHLPSRLLQLPSGWSPIVRPPLQLIQNAAARLIFNLPKFSHVTQLFRTLHWLQSLIKPYTPTRALRSATSGLLVVPSLREGNSRSAQSKLFSVLAPQWWNNSTLEIRSSDYTNLQKTSKNIPLQTVPPVAP</sequence>
<organism evidence="1 2">
    <name type="scientific">Dallia pectoralis</name>
    <name type="common">Alaska blackfish</name>
    <dbReference type="NCBI Taxonomy" id="75939"/>
    <lineage>
        <taxon>Eukaryota</taxon>
        <taxon>Metazoa</taxon>
        <taxon>Chordata</taxon>
        <taxon>Craniata</taxon>
        <taxon>Vertebrata</taxon>
        <taxon>Euteleostomi</taxon>
        <taxon>Actinopterygii</taxon>
        <taxon>Neopterygii</taxon>
        <taxon>Teleostei</taxon>
        <taxon>Protacanthopterygii</taxon>
        <taxon>Esociformes</taxon>
        <taxon>Umbridae</taxon>
        <taxon>Dallia</taxon>
    </lineage>
</organism>
<accession>A0ACC2GUB0</accession>
<evidence type="ECO:0000313" key="1">
    <source>
        <dbReference type="EMBL" id="KAJ8007000.1"/>
    </source>
</evidence>
<keyword evidence="2" id="KW-1185">Reference proteome</keyword>
<name>A0ACC2GUB0_DALPE</name>
<gene>
    <name evidence="1" type="ORF">DPEC_G00113030</name>
</gene>